<feature type="domain" description="F-box" evidence="1">
    <location>
        <begin position="123"/>
        <end position="169"/>
    </location>
</feature>
<proteinExistence type="predicted"/>
<evidence type="ECO:0000313" key="2">
    <source>
        <dbReference type="EMBL" id="CAG9333814.1"/>
    </source>
</evidence>
<sequence length="214" mass="25491">MELESKAQGMKFYNKFQVGEFLIWRIFEKYFEVSDYQEDDLCSIGTLKYQDKINHVMLTTLPGFICINSDSFPLLNIKLDRYVIKLSRKSYTINEAQKFSKLIKNENIKSLEKLILLRETVHHTILSGLSKNMIVQILQFLSNDDLLRIPAISLEFSMLMKDQKIWNCLYINRFENTGFQTSVVNWKKAFFIEARRRWEFSRNPWNLYKVVNSN</sequence>
<dbReference type="InterPro" id="IPR001810">
    <property type="entry name" value="F-box_dom"/>
</dbReference>
<dbReference type="SUPFAM" id="SSF81383">
    <property type="entry name" value="F-box domain"/>
    <property type="match status" value="1"/>
</dbReference>
<comment type="caution">
    <text evidence="2">The sequence shown here is derived from an EMBL/GenBank/DDBJ whole genome shotgun (WGS) entry which is preliminary data.</text>
</comment>
<keyword evidence="3" id="KW-1185">Reference proteome</keyword>
<dbReference type="EMBL" id="CAJZBQ010000057">
    <property type="protein sequence ID" value="CAG9333814.1"/>
    <property type="molecule type" value="Genomic_DNA"/>
</dbReference>
<accession>A0AAU9K5S9</accession>
<evidence type="ECO:0000313" key="3">
    <source>
        <dbReference type="Proteomes" id="UP001162131"/>
    </source>
</evidence>
<dbReference type="InterPro" id="IPR036047">
    <property type="entry name" value="F-box-like_dom_sf"/>
</dbReference>
<dbReference type="Gene3D" id="1.20.1280.50">
    <property type="match status" value="1"/>
</dbReference>
<name>A0AAU9K5S9_9CILI</name>
<reference evidence="2" key="1">
    <citation type="submission" date="2021-09" db="EMBL/GenBank/DDBJ databases">
        <authorList>
            <consortium name="AG Swart"/>
            <person name="Singh M."/>
            <person name="Singh A."/>
            <person name="Seah K."/>
            <person name="Emmerich C."/>
        </authorList>
    </citation>
    <scope>NUCLEOTIDE SEQUENCE</scope>
    <source>
        <strain evidence="2">ATCC30299</strain>
    </source>
</reference>
<evidence type="ECO:0000259" key="1">
    <source>
        <dbReference type="PROSITE" id="PS50181"/>
    </source>
</evidence>
<dbReference type="PROSITE" id="PS50181">
    <property type="entry name" value="FBOX"/>
    <property type="match status" value="1"/>
</dbReference>
<protein>
    <recommendedName>
        <fullName evidence="1">F-box domain-containing protein</fullName>
    </recommendedName>
</protein>
<organism evidence="2 3">
    <name type="scientific">Blepharisma stoltei</name>
    <dbReference type="NCBI Taxonomy" id="1481888"/>
    <lineage>
        <taxon>Eukaryota</taxon>
        <taxon>Sar</taxon>
        <taxon>Alveolata</taxon>
        <taxon>Ciliophora</taxon>
        <taxon>Postciliodesmatophora</taxon>
        <taxon>Heterotrichea</taxon>
        <taxon>Heterotrichida</taxon>
        <taxon>Blepharismidae</taxon>
        <taxon>Blepharisma</taxon>
    </lineage>
</organism>
<gene>
    <name evidence="2" type="ORF">BSTOLATCC_MIC59627</name>
</gene>
<dbReference type="AlphaFoldDB" id="A0AAU9K5S9"/>
<dbReference type="Proteomes" id="UP001162131">
    <property type="component" value="Unassembled WGS sequence"/>
</dbReference>